<name>A0ACA9S613_9GLOM</name>
<protein>
    <submittedName>
        <fullName evidence="1">4436_t:CDS:1</fullName>
    </submittedName>
</protein>
<proteinExistence type="predicted"/>
<gene>
    <name evidence="1" type="ORF">RPERSI_LOCUS27166</name>
</gene>
<dbReference type="EMBL" id="CAJVQC010094990">
    <property type="protein sequence ID" value="CAG8828132.1"/>
    <property type="molecule type" value="Genomic_DNA"/>
</dbReference>
<feature type="non-terminal residue" evidence="1">
    <location>
        <position position="1"/>
    </location>
</feature>
<sequence>DAHRPNDSLINPFPLVSPILHTQSLAYLGLIDMAVALWVRHFEF</sequence>
<organism evidence="1 2">
    <name type="scientific">Racocetra persica</name>
    <dbReference type="NCBI Taxonomy" id="160502"/>
    <lineage>
        <taxon>Eukaryota</taxon>
        <taxon>Fungi</taxon>
        <taxon>Fungi incertae sedis</taxon>
        <taxon>Mucoromycota</taxon>
        <taxon>Glomeromycotina</taxon>
        <taxon>Glomeromycetes</taxon>
        <taxon>Diversisporales</taxon>
        <taxon>Gigasporaceae</taxon>
        <taxon>Racocetra</taxon>
    </lineage>
</organism>
<dbReference type="Proteomes" id="UP000789920">
    <property type="component" value="Unassembled WGS sequence"/>
</dbReference>
<keyword evidence="2" id="KW-1185">Reference proteome</keyword>
<reference evidence="1" key="1">
    <citation type="submission" date="2021-06" db="EMBL/GenBank/DDBJ databases">
        <authorList>
            <person name="Kallberg Y."/>
            <person name="Tangrot J."/>
            <person name="Rosling A."/>
        </authorList>
    </citation>
    <scope>NUCLEOTIDE SEQUENCE</scope>
    <source>
        <strain evidence="1">MA461A</strain>
    </source>
</reference>
<evidence type="ECO:0000313" key="2">
    <source>
        <dbReference type="Proteomes" id="UP000789920"/>
    </source>
</evidence>
<accession>A0ACA9S613</accession>
<comment type="caution">
    <text evidence="1">The sequence shown here is derived from an EMBL/GenBank/DDBJ whole genome shotgun (WGS) entry which is preliminary data.</text>
</comment>
<evidence type="ECO:0000313" key="1">
    <source>
        <dbReference type="EMBL" id="CAG8828132.1"/>
    </source>
</evidence>